<sequence>MPDLSKTFIDALGRLETARDVETIASLFADNAEVSNPLVTYQDGGADAAKTFWSQYRDAFDEIRSEFRTVTEKDGLSFLEWTSKGSIDGKGFDYEGVSILEGDGDRITSFRTYFDTRHLPTARTRGGEGTGRVEASGEGNGKSDGGKDDMVEAQRDAAEQRAAGGYS</sequence>
<dbReference type="InterPro" id="IPR032710">
    <property type="entry name" value="NTF2-like_dom_sf"/>
</dbReference>
<feature type="domain" description="SnoaL-like" evidence="2">
    <location>
        <begin position="17"/>
        <end position="109"/>
    </location>
</feature>
<name>A0ABT0ILJ8_9HYPH</name>
<dbReference type="InterPro" id="IPR037401">
    <property type="entry name" value="SnoaL-like"/>
</dbReference>
<dbReference type="Gene3D" id="3.10.450.50">
    <property type="match status" value="1"/>
</dbReference>
<proteinExistence type="predicted"/>
<feature type="region of interest" description="Disordered" evidence="1">
    <location>
        <begin position="120"/>
        <end position="167"/>
    </location>
</feature>
<dbReference type="SUPFAM" id="SSF54427">
    <property type="entry name" value="NTF2-like"/>
    <property type="match status" value="1"/>
</dbReference>
<organism evidence="3 4">
    <name type="scientific">Neorhizobium turbinariae</name>
    <dbReference type="NCBI Taxonomy" id="2937795"/>
    <lineage>
        <taxon>Bacteria</taxon>
        <taxon>Pseudomonadati</taxon>
        <taxon>Pseudomonadota</taxon>
        <taxon>Alphaproteobacteria</taxon>
        <taxon>Hyphomicrobiales</taxon>
        <taxon>Rhizobiaceae</taxon>
        <taxon>Rhizobium/Agrobacterium group</taxon>
        <taxon>Neorhizobium</taxon>
    </lineage>
</organism>
<dbReference type="RefSeq" id="WP_248681610.1">
    <property type="nucleotide sequence ID" value="NZ_JALPRY010000001.1"/>
</dbReference>
<gene>
    <name evidence="3" type="ORF">M0654_02090</name>
</gene>
<comment type="caution">
    <text evidence="3">The sequence shown here is derived from an EMBL/GenBank/DDBJ whole genome shotgun (WGS) entry which is preliminary data.</text>
</comment>
<evidence type="ECO:0000256" key="1">
    <source>
        <dbReference type="SAM" id="MobiDB-lite"/>
    </source>
</evidence>
<accession>A0ABT0ILJ8</accession>
<feature type="compositionally biased region" description="Basic and acidic residues" evidence="1">
    <location>
        <begin position="144"/>
        <end position="159"/>
    </location>
</feature>
<keyword evidence="4" id="KW-1185">Reference proteome</keyword>
<dbReference type="EMBL" id="JALPRY010000001">
    <property type="protein sequence ID" value="MCK8778763.1"/>
    <property type="molecule type" value="Genomic_DNA"/>
</dbReference>
<dbReference type="Pfam" id="PF12680">
    <property type="entry name" value="SnoaL_2"/>
    <property type="match status" value="1"/>
</dbReference>
<reference evidence="3 4" key="1">
    <citation type="submission" date="2022-04" db="EMBL/GenBank/DDBJ databases">
        <title>Rhizobium coralii sp. nov., isolated from coral Turbinaria peltata.</title>
        <authorList>
            <person name="Sun H."/>
        </authorList>
    </citation>
    <scope>NUCLEOTIDE SEQUENCE [LARGE SCALE GENOMIC DNA]</scope>
    <source>
        <strain evidence="3 4">NTR19</strain>
    </source>
</reference>
<evidence type="ECO:0000259" key="2">
    <source>
        <dbReference type="Pfam" id="PF12680"/>
    </source>
</evidence>
<evidence type="ECO:0000313" key="3">
    <source>
        <dbReference type="EMBL" id="MCK8778763.1"/>
    </source>
</evidence>
<evidence type="ECO:0000313" key="4">
    <source>
        <dbReference type="Proteomes" id="UP001202827"/>
    </source>
</evidence>
<protein>
    <submittedName>
        <fullName evidence="3">Nuclear transport factor 2 family protein</fullName>
    </submittedName>
</protein>
<dbReference type="Proteomes" id="UP001202827">
    <property type="component" value="Unassembled WGS sequence"/>
</dbReference>